<organism evidence="9 10">
    <name type="scientific">Corallincola platygyrae</name>
    <dbReference type="NCBI Taxonomy" id="1193278"/>
    <lineage>
        <taxon>Bacteria</taxon>
        <taxon>Pseudomonadati</taxon>
        <taxon>Pseudomonadota</taxon>
        <taxon>Gammaproteobacteria</taxon>
        <taxon>Alteromonadales</taxon>
        <taxon>Psychromonadaceae</taxon>
        <taxon>Corallincola</taxon>
    </lineage>
</organism>
<evidence type="ECO:0000256" key="8">
    <source>
        <dbReference type="RuleBase" id="RU003956"/>
    </source>
</evidence>
<dbReference type="EC" id="4.2.1.1" evidence="3 8"/>
<dbReference type="PANTHER" id="PTHR11002:SF76">
    <property type="entry name" value="CARBONIC ANHYDRASE"/>
    <property type="match status" value="1"/>
</dbReference>
<dbReference type="RefSeq" id="WP_345339218.1">
    <property type="nucleotide sequence ID" value="NZ_BAABLI010000008.1"/>
</dbReference>
<evidence type="ECO:0000256" key="7">
    <source>
        <dbReference type="ARBA" id="ARBA00048348"/>
    </source>
</evidence>
<keyword evidence="4" id="KW-0479">Metal-binding</keyword>
<evidence type="ECO:0000256" key="1">
    <source>
        <dbReference type="ARBA" id="ARBA00001947"/>
    </source>
</evidence>
<accession>A0ABW4XLF5</accession>
<comment type="similarity">
    <text evidence="2 8">Belongs to the beta-class carbonic anhydrase family.</text>
</comment>
<evidence type="ECO:0000313" key="10">
    <source>
        <dbReference type="Proteomes" id="UP001597380"/>
    </source>
</evidence>
<dbReference type="NCBIfam" id="NF007756">
    <property type="entry name" value="PRK10437.1"/>
    <property type="match status" value="1"/>
</dbReference>
<dbReference type="Proteomes" id="UP001597380">
    <property type="component" value="Unassembled WGS sequence"/>
</dbReference>
<dbReference type="EMBL" id="JBHUHT010000012">
    <property type="protein sequence ID" value="MFD2096397.1"/>
    <property type="molecule type" value="Genomic_DNA"/>
</dbReference>
<dbReference type="Gene3D" id="3.40.1050.10">
    <property type="entry name" value="Carbonic anhydrase"/>
    <property type="match status" value="1"/>
</dbReference>
<gene>
    <name evidence="9" type="primary">can</name>
    <name evidence="9" type="ORF">ACFSJ3_10415</name>
</gene>
<sequence length="216" mass="24717">MANIKQLFENNQRWAERRLNDDPEYFQELAKGQSPNYLWIGCADSRVPAEQLTGLKAGELFVHRNIANQVIHTDLNCLSVMQYAVDVLKVPEIIICGHYGCGGIVAAMNNTKVGLVNNWLLHVRDIYLKNRDKLDQIIDDDERADRLADLNVIEQVYNTVNSTIIQDAWARGQRVRVHGWIYSVEDGKLQNPGLTIERPEECEELYLHALNKVFAD</sequence>
<evidence type="ECO:0000256" key="5">
    <source>
        <dbReference type="ARBA" id="ARBA00022833"/>
    </source>
</evidence>
<dbReference type="PANTHER" id="PTHR11002">
    <property type="entry name" value="CARBONIC ANHYDRASE"/>
    <property type="match status" value="1"/>
</dbReference>
<dbReference type="InterPro" id="IPR001765">
    <property type="entry name" value="Carbonic_anhydrase"/>
</dbReference>
<dbReference type="CDD" id="cd00883">
    <property type="entry name" value="beta_CA_cladeA"/>
    <property type="match status" value="1"/>
</dbReference>
<keyword evidence="6 8" id="KW-0456">Lyase</keyword>
<dbReference type="PROSITE" id="PS00705">
    <property type="entry name" value="PROK_CO2_ANHYDRASE_2"/>
    <property type="match status" value="1"/>
</dbReference>
<evidence type="ECO:0000256" key="2">
    <source>
        <dbReference type="ARBA" id="ARBA00006217"/>
    </source>
</evidence>
<keyword evidence="5 8" id="KW-0862">Zinc</keyword>
<comment type="catalytic activity">
    <reaction evidence="7 8">
        <text>hydrogencarbonate + H(+) = CO2 + H2O</text>
        <dbReference type="Rhea" id="RHEA:10748"/>
        <dbReference type="ChEBI" id="CHEBI:15377"/>
        <dbReference type="ChEBI" id="CHEBI:15378"/>
        <dbReference type="ChEBI" id="CHEBI:16526"/>
        <dbReference type="ChEBI" id="CHEBI:17544"/>
        <dbReference type="EC" id="4.2.1.1"/>
    </reaction>
</comment>
<dbReference type="InterPro" id="IPR015892">
    <property type="entry name" value="Carbonic_anhydrase_CS"/>
</dbReference>
<evidence type="ECO:0000313" key="9">
    <source>
        <dbReference type="EMBL" id="MFD2096397.1"/>
    </source>
</evidence>
<dbReference type="InterPro" id="IPR036874">
    <property type="entry name" value="Carbonic_anhydrase_sf"/>
</dbReference>
<evidence type="ECO:0000256" key="3">
    <source>
        <dbReference type="ARBA" id="ARBA00012925"/>
    </source>
</evidence>
<evidence type="ECO:0000256" key="6">
    <source>
        <dbReference type="ARBA" id="ARBA00023239"/>
    </source>
</evidence>
<dbReference type="PROSITE" id="PS00704">
    <property type="entry name" value="PROK_CO2_ANHYDRASE_1"/>
    <property type="match status" value="1"/>
</dbReference>
<dbReference type="SUPFAM" id="SSF53056">
    <property type="entry name" value="beta-carbonic anhydrase, cab"/>
    <property type="match status" value="1"/>
</dbReference>
<dbReference type="Pfam" id="PF00484">
    <property type="entry name" value="Pro_CA"/>
    <property type="match status" value="1"/>
</dbReference>
<reference evidence="10" key="1">
    <citation type="journal article" date="2019" name="Int. J. Syst. Evol. Microbiol.">
        <title>The Global Catalogue of Microorganisms (GCM) 10K type strain sequencing project: providing services to taxonomists for standard genome sequencing and annotation.</title>
        <authorList>
            <consortium name="The Broad Institute Genomics Platform"/>
            <consortium name="The Broad Institute Genome Sequencing Center for Infectious Disease"/>
            <person name="Wu L."/>
            <person name="Ma J."/>
        </authorList>
    </citation>
    <scope>NUCLEOTIDE SEQUENCE [LARGE SCALE GENOMIC DNA]</scope>
    <source>
        <strain evidence="10">CGMCC 1.10992</strain>
    </source>
</reference>
<evidence type="ECO:0000256" key="4">
    <source>
        <dbReference type="ARBA" id="ARBA00022723"/>
    </source>
</evidence>
<comment type="cofactor">
    <cofactor evidence="1">
        <name>Zn(2+)</name>
        <dbReference type="ChEBI" id="CHEBI:29105"/>
    </cofactor>
</comment>
<name>A0ABW4XLF5_9GAMM</name>
<comment type="function">
    <text evidence="8">Reversible hydration of carbon dioxide.</text>
</comment>
<proteinExistence type="inferred from homology"/>
<protein>
    <recommendedName>
        <fullName evidence="3 8">Carbonic anhydrase</fullName>
        <ecNumber evidence="3 8">4.2.1.1</ecNumber>
    </recommendedName>
    <alternativeName>
        <fullName evidence="8">Carbonate dehydratase</fullName>
    </alternativeName>
</protein>
<dbReference type="SMART" id="SM00947">
    <property type="entry name" value="Pro_CA"/>
    <property type="match status" value="1"/>
</dbReference>
<keyword evidence="10" id="KW-1185">Reference proteome</keyword>
<comment type="caution">
    <text evidence="9">The sequence shown here is derived from an EMBL/GenBank/DDBJ whole genome shotgun (WGS) entry which is preliminary data.</text>
</comment>